<dbReference type="PANTHER" id="PTHR31566:SF0">
    <property type="entry name" value="CYTOCHROME C BIOGENESIS PROTEIN CCS1, CHLOROPLASTIC"/>
    <property type="match status" value="1"/>
</dbReference>
<proteinExistence type="predicted"/>
<dbReference type="InterPro" id="IPR023494">
    <property type="entry name" value="Cyt_c_bgen_Ccs1/CcsB/ResB"/>
</dbReference>
<keyword evidence="2 6" id="KW-0812">Transmembrane</keyword>
<organism evidence="8 9">
    <name type="scientific">Paenibacillus sepulcri</name>
    <dbReference type="NCBI Taxonomy" id="359917"/>
    <lineage>
        <taxon>Bacteria</taxon>
        <taxon>Bacillati</taxon>
        <taxon>Bacillota</taxon>
        <taxon>Bacilli</taxon>
        <taxon>Bacillales</taxon>
        <taxon>Paenibacillaceae</taxon>
        <taxon>Paenibacillus</taxon>
    </lineage>
</organism>
<evidence type="ECO:0000313" key="9">
    <source>
        <dbReference type="Proteomes" id="UP001519887"/>
    </source>
</evidence>
<reference evidence="8 9" key="1">
    <citation type="submission" date="2021-07" db="EMBL/GenBank/DDBJ databases">
        <title>Paenibacillus radiodurans sp. nov., isolated from the southeastern edge of Tengger Desert.</title>
        <authorList>
            <person name="Zhang G."/>
        </authorList>
    </citation>
    <scope>NUCLEOTIDE SEQUENCE [LARGE SCALE GENOMIC DNA]</scope>
    <source>
        <strain evidence="8 9">CCM 7311</strain>
    </source>
</reference>
<keyword evidence="3" id="KW-0201">Cytochrome c-type biogenesis</keyword>
<feature type="non-terminal residue" evidence="8">
    <location>
        <position position="116"/>
    </location>
</feature>
<accession>A0ABS7CMK1</accession>
<comment type="caution">
    <text evidence="8">The sequence shown here is derived from an EMBL/GenBank/DDBJ whole genome shotgun (WGS) entry which is preliminary data.</text>
</comment>
<dbReference type="PANTHER" id="PTHR31566">
    <property type="entry name" value="CYTOCHROME C BIOGENESIS PROTEIN CCS1, CHLOROPLASTIC"/>
    <property type="match status" value="1"/>
</dbReference>
<evidence type="ECO:0000256" key="2">
    <source>
        <dbReference type="ARBA" id="ARBA00022692"/>
    </source>
</evidence>
<evidence type="ECO:0000256" key="3">
    <source>
        <dbReference type="ARBA" id="ARBA00022748"/>
    </source>
</evidence>
<evidence type="ECO:0000256" key="6">
    <source>
        <dbReference type="SAM" id="Phobius"/>
    </source>
</evidence>
<evidence type="ECO:0000313" key="8">
    <source>
        <dbReference type="EMBL" id="MBW7462190.1"/>
    </source>
</evidence>
<keyword evidence="4 6" id="KW-1133">Transmembrane helix</keyword>
<keyword evidence="9" id="KW-1185">Reference proteome</keyword>
<protein>
    <submittedName>
        <fullName evidence="8">Cytochrome c biogenesis protein ResB</fullName>
    </submittedName>
</protein>
<comment type="subcellular location">
    <subcellularLocation>
        <location evidence="1">Membrane</location>
        <topology evidence="1">Multi-pass membrane protein</topology>
    </subcellularLocation>
</comment>
<dbReference type="Pfam" id="PF05140">
    <property type="entry name" value="ResB"/>
    <property type="match status" value="1"/>
</dbReference>
<dbReference type="Proteomes" id="UP001519887">
    <property type="component" value="Unassembled WGS sequence"/>
</dbReference>
<dbReference type="InterPro" id="IPR007816">
    <property type="entry name" value="ResB-like_domain"/>
</dbReference>
<sequence length="116" mass="13683">RKHPQFLTRQRTVFETQLQEEDAEKLTAQIGEKLKRKRYRVTREGTALLAEKNRFSRWGPYINHIGLIVFLLAVLLRSLPGWAMDSYVTVPEGETVQIPDTSYYIKNEKFTLDYYT</sequence>
<evidence type="ECO:0000256" key="4">
    <source>
        <dbReference type="ARBA" id="ARBA00022989"/>
    </source>
</evidence>
<evidence type="ECO:0000259" key="7">
    <source>
        <dbReference type="Pfam" id="PF05140"/>
    </source>
</evidence>
<feature type="domain" description="ResB-like" evidence="7">
    <location>
        <begin position="2"/>
        <end position="116"/>
    </location>
</feature>
<feature type="non-terminal residue" evidence="8">
    <location>
        <position position="1"/>
    </location>
</feature>
<name>A0ABS7CMK1_9BACL</name>
<evidence type="ECO:0000256" key="5">
    <source>
        <dbReference type="ARBA" id="ARBA00023136"/>
    </source>
</evidence>
<feature type="transmembrane region" description="Helical" evidence="6">
    <location>
        <begin position="61"/>
        <end position="79"/>
    </location>
</feature>
<dbReference type="EMBL" id="JAHZIK010003671">
    <property type="protein sequence ID" value="MBW7462190.1"/>
    <property type="molecule type" value="Genomic_DNA"/>
</dbReference>
<gene>
    <name evidence="8" type="ORF">K0U00_49885</name>
</gene>
<evidence type="ECO:0000256" key="1">
    <source>
        <dbReference type="ARBA" id="ARBA00004141"/>
    </source>
</evidence>
<keyword evidence="5 6" id="KW-0472">Membrane</keyword>